<keyword evidence="4" id="KW-0067">ATP-binding</keyword>
<proteinExistence type="inferred from homology"/>
<dbReference type="InterPro" id="IPR003593">
    <property type="entry name" value="AAA+_ATPase"/>
</dbReference>
<dbReference type="CDD" id="cd03224">
    <property type="entry name" value="ABC_TM1139_LivF_branched"/>
    <property type="match status" value="1"/>
</dbReference>
<dbReference type="InterPro" id="IPR052156">
    <property type="entry name" value="BCAA_Transport_ATP-bd_LivF"/>
</dbReference>
<evidence type="ECO:0000313" key="8">
    <source>
        <dbReference type="Proteomes" id="UP000198802"/>
    </source>
</evidence>
<name>A0A0S4QRG3_9ACTN</name>
<dbReference type="RefSeq" id="WP_091279428.1">
    <property type="nucleotide sequence ID" value="NZ_FAOZ01000013.1"/>
</dbReference>
<organism evidence="7 8">
    <name type="scientific">Parafrankia irregularis</name>
    <dbReference type="NCBI Taxonomy" id="795642"/>
    <lineage>
        <taxon>Bacteria</taxon>
        <taxon>Bacillati</taxon>
        <taxon>Actinomycetota</taxon>
        <taxon>Actinomycetes</taxon>
        <taxon>Frankiales</taxon>
        <taxon>Frankiaceae</taxon>
        <taxon>Parafrankia</taxon>
    </lineage>
</organism>
<dbReference type="SMART" id="SM00382">
    <property type="entry name" value="AAA"/>
    <property type="match status" value="1"/>
</dbReference>
<keyword evidence="8" id="KW-1185">Reference proteome</keyword>
<keyword evidence="5" id="KW-0029">Amino-acid transport</keyword>
<dbReference type="GO" id="GO:0015807">
    <property type="term" value="P:L-amino acid transport"/>
    <property type="evidence" value="ECO:0007669"/>
    <property type="project" value="TreeGrafter"/>
</dbReference>
<dbReference type="GO" id="GO:0015658">
    <property type="term" value="F:branched-chain amino acid transmembrane transporter activity"/>
    <property type="evidence" value="ECO:0007669"/>
    <property type="project" value="TreeGrafter"/>
</dbReference>
<evidence type="ECO:0000256" key="3">
    <source>
        <dbReference type="ARBA" id="ARBA00022741"/>
    </source>
</evidence>
<dbReference type="Proteomes" id="UP000198802">
    <property type="component" value="Unassembled WGS sequence"/>
</dbReference>
<reference evidence="8" key="1">
    <citation type="submission" date="2015-11" db="EMBL/GenBank/DDBJ databases">
        <authorList>
            <person name="Varghese N."/>
        </authorList>
    </citation>
    <scope>NUCLEOTIDE SEQUENCE [LARGE SCALE GENOMIC DNA]</scope>
    <source>
        <strain evidence="8">DSM 45899</strain>
    </source>
</reference>
<dbReference type="Pfam" id="PF00005">
    <property type="entry name" value="ABC_tran"/>
    <property type="match status" value="1"/>
</dbReference>
<comment type="similarity">
    <text evidence="1">Belongs to the ABC transporter superfamily.</text>
</comment>
<evidence type="ECO:0000259" key="6">
    <source>
        <dbReference type="PROSITE" id="PS50893"/>
    </source>
</evidence>
<dbReference type="InterPro" id="IPR027417">
    <property type="entry name" value="P-loop_NTPase"/>
</dbReference>
<keyword evidence="2" id="KW-0813">Transport</keyword>
<dbReference type="GO" id="GO:0005524">
    <property type="term" value="F:ATP binding"/>
    <property type="evidence" value="ECO:0007669"/>
    <property type="project" value="UniProtKB-KW"/>
</dbReference>
<dbReference type="InterPro" id="IPR003439">
    <property type="entry name" value="ABC_transporter-like_ATP-bd"/>
</dbReference>
<dbReference type="EMBL" id="FAOZ01000013">
    <property type="protein sequence ID" value="CUU57646.1"/>
    <property type="molecule type" value="Genomic_DNA"/>
</dbReference>
<feature type="domain" description="ABC transporter" evidence="6">
    <location>
        <begin position="9"/>
        <end position="230"/>
    </location>
</feature>
<evidence type="ECO:0000256" key="1">
    <source>
        <dbReference type="ARBA" id="ARBA00005417"/>
    </source>
</evidence>
<dbReference type="PANTHER" id="PTHR43820">
    <property type="entry name" value="HIGH-AFFINITY BRANCHED-CHAIN AMINO ACID TRANSPORT ATP-BINDING PROTEIN LIVF"/>
    <property type="match status" value="1"/>
</dbReference>
<evidence type="ECO:0000313" key="7">
    <source>
        <dbReference type="EMBL" id="CUU57646.1"/>
    </source>
</evidence>
<evidence type="ECO:0000256" key="5">
    <source>
        <dbReference type="ARBA" id="ARBA00022970"/>
    </source>
</evidence>
<keyword evidence="3" id="KW-0547">Nucleotide-binding</keyword>
<dbReference type="PANTHER" id="PTHR43820:SF4">
    <property type="entry name" value="HIGH-AFFINITY BRANCHED-CHAIN AMINO ACID TRANSPORT ATP-BINDING PROTEIN LIVF"/>
    <property type="match status" value="1"/>
</dbReference>
<sequence length="235" mass="24922">MSAEEPPVLQAKNLCAGYRRVPCVRDVDLDVRPGEIVVVLGPNGAGKTTTLLTLSGALPALGGEIRWRGEPTTAALHHRVRGGLGVVPEERSVISRLSVRDNLRIGPGPVERALELFPELERLLGRRAGLLSGGEQQMLSTARALAAEPAVLLADELSLGLAPKIVARLMRALREAADRGAGVLLVEQHARQALAVADRACVLRRGRVVWSGPAEEATRDIRRIEGAYLGGAAAA</sequence>
<dbReference type="SUPFAM" id="SSF52540">
    <property type="entry name" value="P-loop containing nucleoside triphosphate hydrolases"/>
    <property type="match status" value="1"/>
</dbReference>
<dbReference type="GO" id="GO:0016887">
    <property type="term" value="F:ATP hydrolysis activity"/>
    <property type="evidence" value="ECO:0007669"/>
    <property type="project" value="InterPro"/>
</dbReference>
<gene>
    <name evidence="7" type="ORF">Ga0074812_113144</name>
</gene>
<protein>
    <submittedName>
        <fullName evidence="7">ABC-type branched-chain amino acid transport system, ATPase component</fullName>
    </submittedName>
</protein>
<dbReference type="PROSITE" id="PS50893">
    <property type="entry name" value="ABC_TRANSPORTER_2"/>
    <property type="match status" value="1"/>
</dbReference>
<dbReference type="AlphaFoldDB" id="A0A0S4QRG3"/>
<accession>A0A0S4QRG3</accession>
<evidence type="ECO:0000256" key="2">
    <source>
        <dbReference type="ARBA" id="ARBA00022448"/>
    </source>
</evidence>
<dbReference type="Gene3D" id="3.40.50.300">
    <property type="entry name" value="P-loop containing nucleotide triphosphate hydrolases"/>
    <property type="match status" value="1"/>
</dbReference>
<evidence type="ECO:0000256" key="4">
    <source>
        <dbReference type="ARBA" id="ARBA00022840"/>
    </source>
</evidence>